<evidence type="ECO:0000259" key="1">
    <source>
        <dbReference type="Pfam" id="PF12937"/>
    </source>
</evidence>
<organism evidence="2 3">
    <name type="scientific">Neolentinus lepideus HHB14362 ss-1</name>
    <dbReference type="NCBI Taxonomy" id="1314782"/>
    <lineage>
        <taxon>Eukaryota</taxon>
        <taxon>Fungi</taxon>
        <taxon>Dikarya</taxon>
        <taxon>Basidiomycota</taxon>
        <taxon>Agaricomycotina</taxon>
        <taxon>Agaricomycetes</taxon>
        <taxon>Gloeophyllales</taxon>
        <taxon>Gloeophyllaceae</taxon>
        <taxon>Neolentinus</taxon>
    </lineage>
</organism>
<proteinExistence type="predicted"/>
<dbReference type="EMBL" id="KV425568">
    <property type="protein sequence ID" value="KZT26006.1"/>
    <property type="molecule type" value="Genomic_DNA"/>
</dbReference>
<keyword evidence="3" id="KW-1185">Reference proteome</keyword>
<dbReference type="Pfam" id="PF12937">
    <property type="entry name" value="F-box-like"/>
    <property type="match status" value="1"/>
</dbReference>
<gene>
    <name evidence="2" type="ORF">NEOLEDRAFT_260447</name>
</gene>
<name>A0A165T1S6_9AGAM</name>
<dbReference type="AlphaFoldDB" id="A0A165T1S6"/>
<dbReference type="Proteomes" id="UP000076761">
    <property type="component" value="Unassembled WGS sequence"/>
</dbReference>
<dbReference type="InterPro" id="IPR001810">
    <property type="entry name" value="F-box_dom"/>
</dbReference>
<accession>A0A165T1S6</accession>
<evidence type="ECO:0000313" key="3">
    <source>
        <dbReference type="Proteomes" id="UP000076761"/>
    </source>
</evidence>
<protein>
    <recommendedName>
        <fullName evidence="1">F-box domain-containing protein</fullName>
    </recommendedName>
</protein>
<sequence>MESSAKKSFICLLPPEILLYVFEIMYRERWNWPRGRSSVVACASTCKAFYGPVVDLLWRTLPNLDPLFRCMPWHLCKFNKGCITLERLPISSDWIRFCHYASRAVTSAESNISCCGLREASITKAYYIRARCPLSAHASF</sequence>
<evidence type="ECO:0000313" key="2">
    <source>
        <dbReference type="EMBL" id="KZT26006.1"/>
    </source>
</evidence>
<reference evidence="2 3" key="1">
    <citation type="journal article" date="2016" name="Mol. Biol. Evol.">
        <title>Comparative Genomics of Early-Diverging Mushroom-Forming Fungi Provides Insights into the Origins of Lignocellulose Decay Capabilities.</title>
        <authorList>
            <person name="Nagy L.G."/>
            <person name="Riley R."/>
            <person name="Tritt A."/>
            <person name="Adam C."/>
            <person name="Daum C."/>
            <person name="Floudas D."/>
            <person name="Sun H."/>
            <person name="Yadav J.S."/>
            <person name="Pangilinan J."/>
            <person name="Larsson K.H."/>
            <person name="Matsuura K."/>
            <person name="Barry K."/>
            <person name="Labutti K."/>
            <person name="Kuo R."/>
            <person name="Ohm R.A."/>
            <person name="Bhattacharya S.S."/>
            <person name="Shirouzu T."/>
            <person name="Yoshinaga Y."/>
            <person name="Martin F.M."/>
            <person name="Grigoriev I.V."/>
            <person name="Hibbett D.S."/>
        </authorList>
    </citation>
    <scope>NUCLEOTIDE SEQUENCE [LARGE SCALE GENOMIC DNA]</scope>
    <source>
        <strain evidence="2 3">HHB14362 ss-1</strain>
    </source>
</reference>
<dbReference type="OrthoDB" id="2963624at2759"/>
<feature type="domain" description="F-box" evidence="1">
    <location>
        <begin position="10"/>
        <end position="61"/>
    </location>
</feature>
<dbReference type="InParanoid" id="A0A165T1S6"/>